<dbReference type="EMBL" id="JBHTJA010000090">
    <property type="protein sequence ID" value="MFD0904568.1"/>
    <property type="molecule type" value="Genomic_DNA"/>
</dbReference>
<accession>A0ABW3EVV1</accession>
<reference evidence="2" key="1">
    <citation type="journal article" date="2019" name="Int. J. Syst. Evol. Microbiol.">
        <title>The Global Catalogue of Microorganisms (GCM) 10K type strain sequencing project: providing services to taxonomists for standard genome sequencing and annotation.</title>
        <authorList>
            <consortium name="The Broad Institute Genomics Platform"/>
            <consortium name="The Broad Institute Genome Sequencing Center for Infectious Disease"/>
            <person name="Wu L."/>
            <person name="Ma J."/>
        </authorList>
    </citation>
    <scope>NUCLEOTIDE SEQUENCE [LARGE SCALE GENOMIC DNA]</scope>
    <source>
        <strain evidence="2">JCM 31202</strain>
    </source>
</reference>
<dbReference type="Proteomes" id="UP001596972">
    <property type="component" value="Unassembled WGS sequence"/>
</dbReference>
<keyword evidence="2" id="KW-1185">Reference proteome</keyword>
<evidence type="ECO:0000313" key="1">
    <source>
        <dbReference type="EMBL" id="MFD0904568.1"/>
    </source>
</evidence>
<protein>
    <submittedName>
        <fullName evidence="1">SUKH-4 family immunity protein</fullName>
    </submittedName>
</protein>
<proteinExistence type="predicted"/>
<comment type="caution">
    <text evidence="1">The sequence shown here is derived from an EMBL/GenBank/DDBJ whole genome shotgun (WGS) entry which is preliminary data.</text>
</comment>
<dbReference type="Pfam" id="PF14435">
    <property type="entry name" value="SUKH-4"/>
    <property type="match status" value="1"/>
</dbReference>
<name>A0ABW3EVV1_9ACTN</name>
<dbReference type="RefSeq" id="WP_378304562.1">
    <property type="nucleotide sequence ID" value="NZ_JBHTJA010000090.1"/>
</dbReference>
<dbReference type="InterPro" id="IPR025851">
    <property type="entry name" value="SUKH-4"/>
</dbReference>
<evidence type="ECO:0000313" key="2">
    <source>
        <dbReference type="Proteomes" id="UP001596972"/>
    </source>
</evidence>
<sequence>MSNPSSLLTAAAVDEVFGDGGAVRPSAASLPAGVTHRATREFLTRVGLPAELRGRAAVVHRPDDPGWTPLPALREEIGKHGWAWTMPERPEHRFCIGTIFGLGLLTLNGENGQIWFISESEGGLTLLHKNVESLAYYMYAIERNAKKYSASYAMSIDEKPDDPREEFDVYMEGARALAVELHTIDPAPFAHGPGEPWGDDGEGPWAWMIREMSEGAWAEWPRKEM</sequence>
<gene>
    <name evidence="1" type="ORF">ACFQ11_29580</name>
</gene>
<organism evidence="1 2">
    <name type="scientific">Actinomadura sediminis</name>
    <dbReference type="NCBI Taxonomy" id="1038904"/>
    <lineage>
        <taxon>Bacteria</taxon>
        <taxon>Bacillati</taxon>
        <taxon>Actinomycetota</taxon>
        <taxon>Actinomycetes</taxon>
        <taxon>Streptosporangiales</taxon>
        <taxon>Thermomonosporaceae</taxon>
        <taxon>Actinomadura</taxon>
    </lineage>
</organism>